<dbReference type="Pfam" id="PF00651">
    <property type="entry name" value="BTB"/>
    <property type="match status" value="1"/>
</dbReference>
<dbReference type="PROSITE" id="PS50240">
    <property type="entry name" value="TRYPSIN_DOM"/>
    <property type="match status" value="1"/>
</dbReference>
<dbReference type="SMART" id="SM00355">
    <property type="entry name" value="ZnF_C2H2"/>
    <property type="match status" value="9"/>
</dbReference>
<dbReference type="GO" id="GO:0000981">
    <property type="term" value="F:DNA-binding transcription factor activity, RNA polymerase II-specific"/>
    <property type="evidence" value="ECO:0007669"/>
    <property type="project" value="TreeGrafter"/>
</dbReference>
<dbReference type="InterPro" id="IPR009003">
    <property type="entry name" value="Peptidase_S1_PA"/>
</dbReference>
<dbReference type="Pfam" id="PF18201">
    <property type="entry name" value="PIH1_CS"/>
    <property type="match status" value="1"/>
</dbReference>
<evidence type="ECO:0000256" key="8">
    <source>
        <dbReference type="ARBA" id="ARBA00022801"/>
    </source>
</evidence>
<keyword evidence="11" id="KW-0805">Transcription regulation</keyword>
<dbReference type="PROSITE" id="PS00028">
    <property type="entry name" value="ZINC_FINGER_C2H2_1"/>
    <property type="match status" value="8"/>
</dbReference>
<evidence type="ECO:0000256" key="10">
    <source>
        <dbReference type="ARBA" id="ARBA00022833"/>
    </source>
</evidence>
<dbReference type="EMBL" id="VEVO01000015">
    <property type="protein sequence ID" value="KAF0029994.1"/>
    <property type="molecule type" value="Genomic_DNA"/>
</dbReference>
<dbReference type="PANTHER" id="PTHR24394:SF48">
    <property type="entry name" value="ZINC FINGER PROTEIN 771"/>
    <property type="match status" value="1"/>
</dbReference>
<evidence type="ECO:0000256" key="4">
    <source>
        <dbReference type="ARBA" id="ARBA00022670"/>
    </source>
</evidence>
<feature type="region of interest" description="Disordered" evidence="16">
    <location>
        <begin position="159"/>
        <end position="246"/>
    </location>
</feature>
<dbReference type="InterPro" id="IPR011333">
    <property type="entry name" value="SKP1/BTB/POZ_sf"/>
</dbReference>
<dbReference type="GO" id="GO:0006508">
    <property type="term" value="P:proteolysis"/>
    <property type="evidence" value="ECO:0007669"/>
    <property type="project" value="UniProtKB-KW"/>
</dbReference>
<feature type="domain" description="C2H2-type" evidence="18">
    <location>
        <begin position="518"/>
        <end position="545"/>
    </location>
</feature>
<evidence type="ECO:0000256" key="16">
    <source>
        <dbReference type="SAM" id="MobiDB-lite"/>
    </source>
</evidence>
<evidence type="ECO:0000256" key="9">
    <source>
        <dbReference type="ARBA" id="ARBA00022825"/>
    </source>
</evidence>
<feature type="domain" description="C2H2-type" evidence="18">
    <location>
        <begin position="462"/>
        <end position="489"/>
    </location>
</feature>
<dbReference type="SUPFAM" id="SSF57667">
    <property type="entry name" value="beta-beta-alpha zinc fingers"/>
    <property type="match status" value="4"/>
</dbReference>
<dbReference type="CDD" id="cd00190">
    <property type="entry name" value="Tryp_SPc"/>
    <property type="match status" value="1"/>
</dbReference>
<keyword evidence="5" id="KW-0479">Metal-binding</keyword>
<dbReference type="InterPro" id="IPR013087">
    <property type="entry name" value="Znf_C2H2_type"/>
</dbReference>
<feature type="domain" description="C2H2-type" evidence="18">
    <location>
        <begin position="405"/>
        <end position="432"/>
    </location>
</feature>
<keyword evidence="14" id="KW-0539">Nucleus</keyword>
<dbReference type="FunFam" id="3.30.160.60:FF:002171">
    <property type="entry name" value="Zinc finger and BTB domain-containing protein 16"/>
    <property type="match status" value="1"/>
</dbReference>
<keyword evidence="6" id="KW-0677">Repeat</keyword>
<dbReference type="InterPro" id="IPR041442">
    <property type="entry name" value="PIH1D1/2/3_CS-like"/>
</dbReference>
<proteinExistence type="inferred from homology"/>
<keyword evidence="4" id="KW-0645">Protease</keyword>
<evidence type="ECO:0000259" key="18">
    <source>
        <dbReference type="PROSITE" id="PS50157"/>
    </source>
</evidence>
<evidence type="ECO:0000313" key="20">
    <source>
        <dbReference type="EMBL" id="KAF0029994.1"/>
    </source>
</evidence>
<dbReference type="SMART" id="SM00020">
    <property type="entry name" value="Tryp_SPc"/>
    <property type="match status" value="1"/>
</dbReference>
<evidence type="ECO:0000256" key="3">
    <source>
        <dbReference type="ARBA" id="ARBA00008511"/>
    </source>
</evidence>
<dbReference type="SMART" id="SM00225">
    <property type="entry name" value="BTB"/>
    <property type="match status" value="1"/>
</dbReference>
<evidence type="ECO:0000256" key="13">
    <source>
        <dbReference type="ARBA" id="ARBA00023163"/>
    </source>
</evidence>
<dbReference type="PROSITE" id="PS50097">
    <property type="entry name" value="BTB"/>
    <property type="match status" value="1"/>
</dbReference>
<dbReference type="GO" id="GO:0003677">
    <property type="term" value="F:DNA binding"/>
    <property type="evidence" value="ECO:0007669"/>
    <property type="project" value="UniProtKB-KW"/>
</dbReference>
<dbReference type="GO" id="GO:0004252">
    <property type="term" value="F:serine-type endopeptidase activity"/>
    <property type="evidence" value="ECO:0007669"/>
    <property type="project" value="InterPro"/>
</dbReference>
<name>A0A6A4SGE4_SCOMX</name>
<dbReference type="InterPro" id="IPR043504">
    <property type="entry name" value="Peptidase_S1_PA_chymotrypsin"/>
</dbReference>
<evidence type="ECO:0000313" key="21">
    <source>
        <dbReference type="Proteomes" id="UP000438429"/>
    </source>
</evidence>
<dbReference type="InterPro" id="IPR001254">
    <property type="entry name" value="Trypsin_dom"/>
</dbReference>
<keyword evidence="7 15" id="KW-0863">Zinc-finger</keyword>
<dbReference type="GO" id="GO:0008270">
    <property type="term" value="F:zinc ion binding"/>
    <property type="evidence" value="ECO:0007669"/>
    <property type="project" value="UniProtKB-KW"/>
</dbReference>
<feature type="domain" description="Peptidase S1" evidence="19">
    <location>
        <begin position="793"/>
        <end position="1024"/>
    </location>
</feature>
<evidence type="ECO:0000256" key="2">
    <source>
        <dbReference type="ARBA" id="ARBA00006991"/>
    </source>
</evidence>
<dbReference type="GO" id="GO:0005634">
    <property type="term" value="C:nucleus"/>
    <property type="evidence" value="ECO:0007669"/>
    <property type="project" value="UniProtKB-SubCell"/>
</dbReference>
<dbReference type="FunFam" id="2.40.10.10:FF:000003">
    <property type="entry name" value="Transmembrane serine protease 3"/>
    <property type="match status" value="1"/>
</dbReference>
<dbReference type="SUPFAM" id="SSF50494">
    <property type="entry name" value="Trypsin-like serine proteases"/>
    <property type="match status" value="1"/>
</dbReference>
<evidence type="ECO:0000259" key="19">
    <source>
        <dbReference type="PROSITE" id="PS50240"/>
    </source>
</evidence>
<evidence type="ECO:0000256" key="1">
    <source>
        <dbReference type="ARBA" id="ARBA00004123"/>
    </source>
</evidence>
<dbReference type="Proteomes" id="UP000438429">
    <property type="component" value="Unassembled WGS sequence"/>
</dbReference>
<evidence type="ECO:0000256" key="15">
    <source>
        <dbReference type="PROSITE-ProRule" id="PRU00042"/>
    </source>
</evidence>
<keyword evidence="8" id="KW-0378">Hydrolase</keyword>
<evidence type="ECO:0000256" key="7">
    <source>
        <dbReference type="ARBA" id="ARBA00022771"/>
    </source>
</evidence>
<evidence type="ECO:0000256" key="5">
    <source>
        <dbReference type="ARBA" id="ARBA00022723"/>
    </source>
</evidence>
<evidence type="ECO:0000256" key="6">
    <source>
        <dbReference type="ARBA" id="ARBA00022737"/>
    </source>
</evidence>
<feature type="domain" description="C2H2-type" evidence="18">
    <location>
        <begin position="434"/>
        <end position="461"/>
    </location>
</feature>
<feature type="domain" description="C2H2-type" evidence="18">
    <location>
        <begin position="546"/>
        <end position="573"/>
    </location>
</feature>
<protein>
    <submittedName>
        <fullName evidence="20">Uncharacterized protein</fullName>
    </submittedName>
</protein>
<dbReference type="InterPro" id="IPR001314">
    <property type="entry name" value="Peptidase_S1A"/>
</dbReference>
<dbReference type="InterPro" id="IPR036236">
    <property type="entry name" value="Znf_C2H2_sf"/>
</dbReference>
<organism evidence="20 21">
    <name type="scientific">Scophthalmus maximus</name>
    <name type="common">Turbot</name>
    <name type="synonym">Psetta maxima</name>
    <dbReference type="NCBI Taxonomy" id="52904"/>
    <lineage>
        <taxon>Eukaryota</taxon>
        <taxon>Metazoa</taxon>
        <taxon>Chordata</taxon>
        <taxon>Craniata</taxon>
        <taxon>Vertebrata</taxon>
        <taxon>Euteleostomi</taxon>
        <taxon>Actinopterygii</taxon>
        <taxon>Neopterygii</taxon>
        <taxon>Teleostei</taxon>
        <taxon>Neoteleostei</taxon>
        <taxon>Acanthomorphata</taxon>
        <taxon>Carangaria</taxon>
        <taxon>Pleuronectiformes</taxon>
        <taxon>Pleuronectoidei</taxon>
        <taxon>Scophthalmidae</taxon>
        <taxon>Scophthalmus</taxon>
    </lineage>
</organism>
<gene>
    <name evidence="20" type="ORF">F2P81_016725</name>
</gene>
<feature type="region of interest" description="Disordered" evidence="16">
    <location>
        <begin position="1145"/>
        <end position="1167"/>
    </location>
</feature>
<keyword evidence="13" id="KW-0804">Transcription</keyword>
<feature type="domain" description="BTB" evidence="17">
    <location>
        <begin position="8"/>
        <end position="70"/>
    </location>
</feature>
<dbReference type="Pfam" id="PF00089">
    <property type="entry name" value="Trypsin"/>
    <property type="match status" value="1"/>
</dbReference>
<feature type="domain" description="C2H2-type" evidence="18">
    <location>
        <begin position="347"/>
        <end position="375"/>
    </location>
</feature>
<dbReference type="FunFam" id="3.30.160.60:FF:000553">
    <property type="entry name" value="Zinc finger and BTB domain-containing protein 16"/>
    <property type="match status" value="1"/>
</dbReference>
<comment type="caution">
    <text evidence="20">The sequence shown here is derived from an EMBL/GenBank/DDBJ whole genome shotgun (WGS) entry which is preliminary data.</text>
</comment>
<feature type="compositionally biased region" description="Low complexity" evidence="16">
    <location>
        <begin position="182"/>
        <end position="202"/>
    </location>
</feature>
<evidence type="ECO:0000256" key="14">
    <source>
        <dbReference type="ARBA" id="ARBA00023242"/>
    </source>
</evidence>
<dbReference type="Gene3D" id="3.30.160.60">
    <property type="entry name" value="Classic Zinc Finger"/>
    <property type="match status" value="6"/>
</dbReference>
<keyword evidence="10" id="KW-0862">Zinc</keyword>
<comment type="similarity">
    <text evidence="3">Belongs to the PIH1 family.</text>
</comment>
<evidence type="ECO:0000256" key="11">
    <source>
        <dbReference type="ARBA" id="ARBA00023015"/>
    </source>
</evidence>
<dbReference type="FunFam" id="3.30.160.60:FF:001498">
    <property type="entry name" value="Zinc finger protein 404"/>
    <property type="match status" value="1"/>
</dbReference>
<dbReference type="InterPro" id="IPR000210">
    <property type="entry name" value="BTB/POZ_dom"/>
</dbReference>
<dbReference type="PRINTS" id="PR00722">
    <property type="entry name" value="CHYMOTRYPSIN"/>
</dbReference>
<evidence type="ECO:0000259" key="17">
    <source>
        <dbReference type="PROSITE" id="PS50097"/>
    </source>
</evidence>
<keyword evidence="9" id="KW-0720">Serine protease</keyword>
<dbReference type="Gene3D" id="2.40.10.10">
    <property type="entry name" value="Trypsin-like serine proteases"/>
    <property type="match status" value="2"/>
</dbReference>
<keyword evidence="12" id="KW-1015">Disulfide bond</keyword>
<reference evidence="20 21" key="1">
    <citation type="submission" date="2019-06" db="EMBL/GenBank/DDBJ databases">
        <title>Draft genomes of female and male turbot (Scophthalmus maximus).</title>
        <authorList>
            <person name="Xu H."/>
            <person name="Xu X.-W."/>
            <person name="Shao C."/>
            <person name="Chen S."/>
        </authorList>
    </citation>
    <scope>NUCLEOTIDE SEQUENCE [LARGE SCALE GENOMIC DNA]</scope>
    <source>
        <strain evidence="20">Ysfricsl-2016a</strain>
        <tissue evidence="20">Blood</tissue>
    </source>
</reference>
<feature type="domain" description="C2H2-type" evidence="18">
    <location>
        <begin position="376"/>
        <end position="403"/>
    </location>
</feature>
<comment type="subcellular location">
    <subcellularLocation>
        <location evidence="1">Nucleus</location>
    </subcellularLocation>
</comment>
<feature type="domain" description="C2H2-type" evidence="18">
    <location>
        <begin position="490"/>
        <end position="517"/>
    </location>
</feature>
<dbReference type="PROSITE" id="PS50157">
    <property type="entry name" value="ZINC_FINGER_C2H2_2"/>
    <property type="match status" value="8"/>
</dbReference>
<dbReference type="Pfam" id="PF00096">
    <property type="entry name" value="zf-C2H2"/>
    <property type="match status" value="2"/>
</dbReference>
<dbReference type="Pfam" id="PF13912">
    <property type="entry name" value="zf-C2H2_6"/>
    <property type="match status" value="1"/>
</dbReference>
<evidence type="ECO:0000256" key="12">
    <source>
        <dbReference type="ARBA" id="ARBA00023157"/>
    </source>
</evidence>
<dbReference type="Gene3D" id="3.30.710.10">
    <property type="entry name" value="Potassium Channel Kv1.1, Chain A"/>
    <property type="match status" value="1"/>
</dbReference>
<comment type="similarity">
    <text evidence="2">Belongs to the krueppel C2H2-type zinc-finger protein family.</text>
</comment>
<dbReference type="PANTHER" id="PTHR24394">
    <property type="entry name" value="ZINC FINGER PROTEIN"/>
    <property type="match status" value="1"/>
</dbReference>
<dbReference type="SUPFAM" id="SSF54695">
    <property type="entry name" value="POZ domain"/>
    <property type="match status" value="1"/>
</dbReference>
<feature type="compositionally biased region" description="Polar residues" evidence="16">
    <location>
        <begin position="1153"/>
        <end position="1167"/>
    </location>
</feature>
<dbReference type="PROSITE" id="PS00134">
    <property type="entry name" value="TRYPSIN_HIS"/>
    <property type="match status" value="1"/>
</dbReference>
<accession>A0A6A4SGE4</accession>
<dbReference type="InterPro" id="IPR018114">
    <property type="entry name" value="TRYPSIN_HIS"/>
</dbReference>
<sequence length="1299" mass="144900">MRLTGTLCDVIITVDGQEFPAHRTVLACTSKMFEILFHRSSLRYALDFLSPKTFQQILEYAYTASLQATAEDLDDLLYAAEILEIEYLEEQCLKVLETIQAEESEEVAVRNHTPGDHSDHGRARHWRHVLMSKKHSIQDGPPRTTPTALHHLALYHMTERRTPGEVAPGSSPKLDTEVDMESSQQPQQHSSQLSQASSLHPARNIKSESMQVDEANSCEGRSSSAEEGSCLSDQPRDEGPGTPLRGSVITSARELHTGPEDGAQVVGNSLDCFPGITEKHLPSMYSVPSHHTGEGMVSVSVAPSLGVPLDPRAYGGLLHQGLLHRELLSRLGQFAAGMRHEGQAQGQQCCGECGLQLHSRQAMEQHRRLHNEEKGHGCEYCGKHFQDSMRLRMHMLSHTAPAEALVCDQCGATFSSEDALEAHRQTHTGTDMAVFCLLCAKRFQTQKALQQHMEVHAGMHSYICSHCERPFPSHTTLKRHLRSHTGDHPFECEFCGSCFRDDGTLRGHKRIHTGEKPYECNGCGKRFSLKHQLETHYRVHTGEKPFECKLCHQRSRDYSAMIKHLRTHNGASPYQCTICQDFCPSLAAMQKHMKGHKPEDVPADWRIEKTYFSAVALPIIWTKPMPLIPLNGLLAPAKNIHNLKLFTEFVCHLGDLQTAGVTPGSMVTSDGTLPEPQLASVFIPDVDGGKIQSCILLNGKWCINGEQDGPLYLQCRPTDEHGHRCLLRMTVRKEKMSLDGDTLTVIENPTAVSHPLPAEKDAGVIGTKRVQGWLKGIHSTTHECGTRAKLPRIIGGVEATLGRWPWQVSLYYSNRHTCGGSIITSQWVVTAAHCVHNYRLPQVSSWVVYAGIVTRSSAKMAQHKGYAVEKIIHHKNYNHRSHDSDIALMKLRTPLNFSDTIRPVCLPQYDYDLPGGTQCWISGWGYTQPDGVHSPDTLKEAPVPVISTKKCNSSCMYNGEITSRMLCAGYTEGKVDACQRDIYLNMSGGTEGVLQRVNQFWSMLDDLSQNDPAAYRRFIQKQMEEGAEFSAPPELHSCLCTELLEPKKGLLYINICSWKRVPAPQDPSEPLPLCAGKLETGTNESQGLYTVLDVALNPAVLEENNKDKATVYMLALSFAQQQQGLRLSQQYTVVKCSPDCRPDDLHRRLGFQQRPNTSKQPDTASQTPAALLEQISSLRSEKQDEEPAAQIISRPAENKKKDLIQVMSTTFAQPQEPEYQLEVKTDTSGVPRCVELTVDLPKVCSMSECQLRISKEDVLLEVEDVYYLLLEFPITVNEDTASAVLNKKKRRLALKVEVL</sequence>